<keyword evidence="2" id="KW-1185">Reference proteome</keyword>
<evidence type="ECO:0000313" key="2">
    <source>
        <dbReference type="Proteomes" id="UP000095280"/>
    </source>
</evidence>
<dbReference type="PANTHER" id="PTHR10501">
    <property type="entry name" value="U1 SMALL NUCLEAR RIBONUCLEOPROTEIN A/U2 SMALL NUCLEAR RIBONUCLEOPROTEIN B"/>
    <property type="match status" value="1"/>
</dbReference>
<dbReference type="AlphaFoldDB" id="A0A1I8FCW1"/>
<protein>
    <submittedName>
        <fullName evidence="3">RRM domain-containing protein</fullName>
    </submittedName>
</protein>
<accession>A0A1I8FCW1</accession>
<evidence type="ECO:0000313" key="3">
    <source>
        <dbReference type="WBParaSite" id="maker-unitig_28901-snap-gene-0.2-mRNA-1"/>
    </source>
</evidence>
<name>A0A1I8FCW1_9PLAT</name>
<sequence length="323" mass="34609">MVSPGALNSETSMALSQSMDSVNACVDDEVRTLFVSGLPMDTKPRELYLLFRAFNGVKFDMELPQTLRLEFAKTNNKVAKPKLGQGVGASPPGYAAHVCATSWLPSCRALRPGRDYPAFSYARFGRRCCVPAGPAAIFPHSCRPCWVRRSTGGNQFAAAAAALAAAAARSCASSAGGGAWRAATEVTVSGARRGRRWPSAVLVAAFTRRVSAAAVGRRRVLHRGMQPQALFFTNLDDSCCSEQELKSCLPASPPLLSISAHYLSISAHYLSISAHYLSISAHYLSISAHYLSISAHYLSISAHYLQHLRPLYLGLSTSAVSLG</sequence>
<dbReference type="GO" id="GO:0003723">
    <property type="term" value="F:RNA binding"/>
    <property type="evidence" value="ECO:0007669"/>
    <property type="project" value="UniProtKB-KW"/>
</dbReference>
<reference evidence="3" key="1">
    <citation type="submission" date="2016-11" db="UniProtKB">
        <authorList>
            <consortium name="WormBaseParasite"/>
        </authorList>
    </citation>
    <scope>IDENTIFICATION</scope>
</reference>
<proteinExistence type="predicted"/>
<keyword evidence="1" id="KW-0694">RNA-binding</keyword>
<dbReference type="WBParaSite" id="maker-unitig_28901-snap-gene-0.2-mRNA-1">
    <property type="protein sequence ID" value="maker-unitig_28901-snap-gene-0.2-mRNA-1"/>
    <property type="gene ID" value="maker-unitig_28901-snap-gene-0.2"/>
</dbReference>
<evidence type="ECO:0000256" key="1">
    <source>
        <dbReference type="ARBA" id="ARBA00022884"/>
    </source>
</evidence>
<dbReference type="Proteomes" id="UP000095280">
    <property type="component" value="Unplaced"/>
</dbReference>
<organism evidence="2 3">
    <name type="scientific">Macrostomum lignano</name>
    <dbReference type="NCBI Taxonomy" id="282301"/>
    <lineage>
        <taxon>Eukaryota</taxon>
        <taxon>Metazoa</taxon>
        <taxon>Spiralia</taxon>
        <taxon>Lophotrochozoa</taxon>
        <taxon>Platyhelminthes</taxon>
        <taxon>Rhabditophora</taxon>
        <taxon>Macrostomorpha</taxon>
        <taxon>Macrostomida</taxon>
        <taxon>Macrostomidae</taxon>
        <taxon>Macrostomum</taxon>
    </lineage>
</organism>